<keyword evidence="2" id="KW-1185">Reference proteome</keyword>
<comment type="caution">
    <text evidence="1">The sequence shown here is derived from an EMBL/GenBank/DDBJ whole genome shotgun (WGS) entry which is preliminary data.</text>
</comment>
<proteinExistence type="predicted"/>
<evidence type="ECO:0000313" key="1">
    <source>
        <dbReference type="EMBL" id="MBU2951833.1"/>
    </source>
</evidence>
<gene>
    <name evidence="1" type="ORF">KO493_14125</name>
</gene>
<feature type="non-terminal residue" evidence="1">
    <location>
        <position position="209"/>
    </location>
</feature>
<reference evidence="1" key="1">
    <citation type="submission" date="2021-05" db="EMBL/GenBank/DDBJ databases">
        <title>Draft genomes of bacteria isolated from model marine particles.</title>
        <authorList>
            <person name="Datta M.S."/>
            <person name="Schwartzman J.A."/>
            <person name="Enke T.N."/>
            <person name="Saavedra J."/>
            <person name="Cermak N."/>
            <person name="Cordero O.X."/>
        </authorList>
    </citation>
    <scope>NUCLEOTIDE SEQUENCE</scope>
    <source>
        <strain evidence="1">I2M19</strain>
    </source>
</reference>
<sequence>MKIINSPHISPFGGLNFVLEEFENKKIGQILQDHLPLLPNQSKYSWKDILYSFWSIYFCGGDCIEDLAGNFRHHLKNNHVLNVPSPDRVLDRFKELSKNKALLKSPRGKSIHEFSINEDVNSLNLKILTSLNALSSKALTLDYDNTLMFNNKADSRHTYKKIQGYSLGVGIIGNNIVYVENRNGNSSPGTLQEETLGRMFSLLDKHCVK</sequence>
<organism evidence="1 2">
    <name type="scientific">Pseudotamlana agarivorans</name>
    <dbReference type="NCBI Taxonomy" id="481183"/>
    <lineage>
        <taxon>Bacteria</taxon>
        <taxon>Pseudomonadati</taxon>
        <taxon>Bacteroidota</taxon>
        <taxon>Flavobacteriia</taxon>
        <taxon>Flavobacteriales</taxon>
        <taxon>Flavobacteriaceae</taxon>
        <taxon>Pseudotamlana</taxon>
    </lineage>
</organism>
<name>A0ACC5UC85_9FLAO</name>
<evidence type="ECO:0000313" key="2">
    <source>
        <dbReference type="Proteomes" id="UP001647509"/>
    </source>
</evidence>
<protein>
    <submittedName>
        <fullName evidence="1">Uncharacterized protein</fullName>
    </submittedName>
</protein>
<dbReference type="Proteomes" id="UP001647509">
    <property type="component" value="Unassembled WGS sequence"/>
</dbReference>
<accession>A0ACC5UC85</accession>
<dbReference type="EMBL" id="JAHKPD010000022">
    <property type="protein sequence ID" value="MBU2951833.1"/>
    <property type="molecule type" value="Genomic_DNA"/>
</dbReference>